<protein>
    <recommendedName>
        <fullName evidence="8">Peroxidase</fullName>
        <ecNumber evidence="8">1.11.1.-</ecNumber>
    </recommendedName>
</protein>
<evidence type="ECO:0000256" key="8">
    <source>
        <dbReference type="RuleBase" id="RU363051"/>
    </source>
</evidence>
<dbReference type="PROSITE" id="PS50873">
    <property type="entry name" value="PEROXIDASE_4"/>
    <property type="match status" value="1"/>
</dbReference>
<dbReference type="GO" id="GO:0042744">
    <property type="term" value="P:hydrogen peroxide catabolic process"/>
    <property type="evidence" value="ECO:0007669"/>
    <property type="project" value="TreeGrafter"/>
</dbReference>
<dbReference type="GO" id="GO:0020037">
    <property type="term" value="F:heme binding"/>
    <property type="evidence" value="ECO:0007669"/>
    <property type="project" value="UniProtKB-UniRule"/>
</dbReference>
<gene>
    <name evidence="10" type="ORF">EUX98_g890</name>
</gene>
<organism evidence="10 11">
    <name type="scientific">Antrodiella citrinella</name>
    <dbReference type="NCBI Taxonomy" id="2447956"/>
    <lineage>
        <taxon>Eukaryota</taxon>
        <taxon>Fungi</taxon>
        <taxon>Dikarya</taxon>
        <taxon>Basidiomycota</taxon>
        <taxon>Agaricomycotina</taxon>
        <taxon>Agaricomycetes</taxon>
        <taxon>Polyporales</taxon>
        <taxon>Steccherinaceae</taxon>
        <taxon>Antrodiella</taxon>
    </lineage>
</organism>
<dbReference type="PANTHER" id="PTHR31356:SF53">
    <property type="entry name" value="HEME PEROXIDASE"/>
    <property type="match status" value="1"/>
</dbReference>
<dbReference type="InterPro" id="IPR044831">
    <property type="entry name" value="Ccp1-like"/>
</dbReference>
<evidence type="ECO:0000256" key="7">
    <source>
        <dbReference type="ARBA" id="ARBA00023004"/>
    </source>
</evidence>
<dbReference type="Proteomes" id="UP000308730">
    <property type="component" value="Unassembled WGS sequence"/>
</dbReference>
<dbReference type="SUPFAM" id="SSF48113">
    <property type="entry name" value="Heme-dependent peroxidases"/>
    <property type="match status" value="1"/>
</dbReference>
<keyword evidence="4" id="KW-0349">Heme</keyword>
<dbReference type="Pfam" id="PF00141">
    <property type="entry name" value="peroxidase"/>
    <property type="match status" value="1"/>
</dbReference>
<comment type="similarity">
    <text evidence="2">Belongs to the peroxidase family. Cytochrome c peroxidase subfamily.</text>
</comment>
<evidence type="ECO:0000313" key="11">
    <source>
        <dbReference type="Proteomes" id="UP000308730"/>
    </source>
</evidence>
<keyword evidence="7" id="KW-0408">Iron</keyword>
<keyword evidence="6 8" id="KW-0560">Oxidoreductase</keyword>
<dbReference type="PRINTS" id="PR00458">
    <property type="entry name" value="PEROXIDASE"/>
</dbReference>
<dbReference type="GO" id="GO:0004601">
    <property type="term" value="F:peroxidase activity"/>
    <property type="evidence" value="ECO:0007669"/>
    <property type="project" value="UniProtKB-KW"/>
</dbReference>
<dbReference type="Gene3D" id="1.10.420.10">
    <property type="entry name" value="Peroxidase, domain 2"/>
    <property type="match status" value="1"/>
</dbReference>
<dbReference type="AlphaFoldDB" id="A0A4S4N2S4"/>
<dbReference type="OrthoDB" id="2144714at2759"/>
<keyword evidence="3 8" id="KW-0575">Peroxidase</keyword>
<dbReference type="PRINTS" id="PR00459">
    <property type="entry name" value="ASPEROXIDASE"/>
</dbReference>
<keyword evidence="5" id="KW-0479">Metal-binding</keyword>
<evidence type="ECO:0000256" key="5">
    <source>
        <dbReference type="ARBA" id="ARBA00022723"/>
    </source>
</evidence>
<evidence type="ECO:0000256" key="1">
    <source>
        <dbReference type="ARBA" id="ARBA00003917"/>
    </source>
</evidence>
<dbReference type="Gene3D" id="1.10.520.10">
    <property type="match status" value="1"/>
</dbReference>
<evidence type="ECO:0000256" key="6">
    <source>
        <dbReference type="ARBA" id="ARBA00023002"/>
    </source>
</evidence>
<dbReference type="EMBL" id="SGPM01000008">
    <property type="protein sequence ID" value="THH33252.1"/>
    <property type="molecule type" value="Genomic_DNA"/>
</dbReference>
<keyword evidence="11" id="KW-1185">Reference proteome</keyword>
<name>A0A4S4N2S4_9APHY</name>
<reference evidence="10 11" key="1">
    <citation type="submission" date="2019-02" db="EMBL/GenBank/DDBJ databases">
        <title>Genome sequencing of the rare red list fungi Antrodiella citrinella (Flaviporus citrinellus).</title>
        <authorList>
            <person name="Buettner E."/>
            <person name="Kellner H."/>
        </authorList>
    </citation>
    <scope>NUCLEOTIDE SEQUENCE [LARGE SCALE GENOMIC DNA]</scope>
    <source>
        <strain evidence="10 11">DSM 108506</strain>
    </source>
</reference>
<dbReference type="InterPro" id="IPR002207">
    <property type="entry name" value="Peroxidase_I"/>
</dbReference>
<accession>A0A4S4N2S4</accession>
<dbReference type="GO" id="GO:0034599">
    <property type="term" value="P:cellular response to oxidative stress"/>
    <property type="evidence" value="ECO:0007669"/>
    <property type="project" value="InterPro"/>
</dbReference>
<evidence type="ECO:0000313" key="10">
    <source>
        <dbReference type="EMBL" id="THH33252.1"/>
    </source>
</evidence>
<evidence type="ECO:0000256" key="2">
    <source>
        <dbReference type="ARBA" id="ARBA00005997"/>
    </source>
</evidence>
<evidence type="ECO:0000256" key="4">
    <source>
        <dbReference type="ARBA" id="ARBA00022617"/>
    </source>
</evidence>
<comment type="function">
    <text evidence="1">Destroys radicals which are normally produced within the cells and which are toxic to biological systems.</text>
</comment>
<dbReference type="GO" id="GO:0000302">
    <property type="term" value="P:response to reactive oxygen species"/>
    <property type="evidence" value="ECO:0007669"/>
    <property type="project" value="TreeGrafter"/>
</dbReference>
<comment type="caution">
    <text evidence="10">The sequence shown here is derived from an EMBL/GenBank/DDBJ whole genome shotgun (WGS) entry which is preliminary data.</text>
</comment>
<dbReference type="EC" id="1.11.1.-" evidence="8"/>
<evidence type="ECO:0000256" key="3">
    <source>
        <dbReference type="ARBA" id="ARBA00022559"/>
    </source>
</evidence>
<dbReference type="InterPro" id="IPR010255">
    <property type="entry name" value="Haem_peroxidase_sf"/>
</dbReference>
<sequence length="612" mass="64699">MKAPRTSRAFALIGTGILLSTTCSNLVNAYTWPNPQLDELESQRYDRIGFNARTVAGSVKPCDRFDFGVSGGRSNAADWIRTAYHDMATFNAAEGTGGLDASIRLERDRPENVGDGFANTLNVVNVAANRFVSLADELALAAIIAYEECGSAPIDFKGGRVDAMVANTAGVPQPQDTLDSHIANFKRQGFTQEEMIGLVACGHTFGGTQHVSFPDIVPANTDPNNTQGNVPFDTTSSQFDTKVLTEYLAGTTKNPLVVGTNDTTNSDKRIFASDKNATVTKLSDAGTFASTCPTLLARMLNSVPKGVTLTDVISPLPVKPFLMQLLHGNSSAVQLSGQVRFWNMQENPKRKVTLLWADKNGTSCSNCSLVLSHGQNQVSTFTPGNVSALWYSFMPPTAAAPSAAVTLDDTTPMAKVWFEVDEGDGSKPVVQDQGGVGFALQDPRLMISNATCMGFPKTVVIAAAVQKGSNPKRVYIKADDFSEHNGTALSLNAIPVVTTIDIPTPNATNPAPVQGNYEVWAVTLSFSDWANGPFNLAADYADGTTVETPYIARPQYPSCAGAAAVVTTNSTTSGAAPAPTGVAQGNEVAGIEVGRSFVLAGAVTVLSFLMAL</sequence>
<dbReference type="PANTHER" id="PTHR31356">
    <property type="entry name" value="THYLAKOID LUMENAL 29 KDA PROTEIN, CHLOROPLASTIC-RELATED"/>
    <property type="match status" value="1"/>
</dbReference>
<feature type="domain" description="Plant heme peroxidase family profile" evidence="9">
    <location>
        <begin position="132"/>
        <end position="340"/>
    </location>
</feature>
<dbReference type="GO" id="GO:0046872">
    <property type="term" value="F:metal ion binding"/>
    <property type="evidence" value="ECO:0007669"/>
    <property type="project" value="UniProtKB-UniRule"/>
</dbReference>
<evidence type="ECO:0000259" key="9">
    <source>
        <dbReference type="PROSITE" id="PS50873"/>
    </source>
</evidence>
<proteinExistence type="inferred from homology"/>
<dbReference type="InterPro" id="IPR002016">
    <property type="entry name" value="Haem_peroxidase"/>
</dbReference>